<dbReference type="SUPFAM" id="SSF48576">
    <property type="entry name" value="Terpenoid synthases"/>
    <property type="match status" value="1"/>
</dbReference>
<dbReference type="Proteomes" id="UP000184364">
    <property type="component" value="Unassembled WGS sequence"/>
</dbReference>
<evidence type="ECO:0000313" key="2">
    <source>
        <dbReference type="EMBL" id="SHK22556.1"/>
    </source>
</evidence>
<dbReference type="GO" id="GO:0010333">
    <property type="term" value="F:terpene synthase activity"/>
    <property type="evidence" value="ECO:0007669"/>
    <property type="project" value="InterPro"/>
</dbReference>
<evidence type="ECO:0000313" key="3">
    <source>
        <dbReference type="Proteomes" id="UP000184364"/>
    </source>
</evidence>
<keyword evidence="1" id="KW-0479">Metal-binding</keyword>
<dbReference type="EMBL" id="FRAV01000002">
    <property type="protein sequence ID" value="SHK22556.1"/>
    <property type="molecule type" value="Genomic_DNA"/>
</dbReference>
<name>A0A1M6QQS9_9FLAO</name>
<sequence length="328" mass="38973">MIIFFYYFYNTKLKIMELKNIYPYPSIIHPQVEKIEINSQQWAISHGLAKAEYLNVIKVGHLLGRALPNAKVELVTICCQLAICIYIIDDYCEKNGVKTVKQIISVFTNILEDQTINNDNNELSSIILPFQNIWLDLKKSSPLSWQQHFKKNMHDYLHALLWEAKNREANNVPNIDEYIKMRNHSAGVYWTLNLMEFSDEYFLPDSIRNNVMIKEIEHTASQIMYSINDFFSAERELQLQDFHNLVIVYNKHENITVKEAMYKVLDFHNEQLKKFIEYENAYLHFEKEDAIMVKKYITAISKLIRGHLDWSIIDIPRYKKYNILLEEF</sequence>
<dbReference type="InterPro" id="IPR008949">
    <property type="entry name" value="Isoprenoid_synthase_dom_sf"/>
</dbReference>
<comment type="similarity">
    <text evidence="1">Belongs to the terpene synthase family.</text>
</comment>
<reference evidence="3" key="1">
    <citation type="submission" date="2016-11" db="EMBL/GenBank/DDBJ databases">
        <authorList>
            <person name="Varghese N."/>
            <person name="Submissions S."/>
        </authorList>
    </citation>
    <scope>NUCLEOTIDE SEQUENCE [LARGE SCALE GENOMIC DNA]</scope>
    <source>
        <strain evidence="3">DSM 26899</strain>
    </source>
</reference>
<protein>
    <recommendedName>
        <fullName evidence="1">Terpene synthase</fullName>
        <ecNumber evidence="1">4.2.3.-</ecNumber>
    </recommendedName>
</protein>
<keyword evidence="1" id="KW-0460">Magnesium</keyword>
<dbReference type="GO" id="GO:0046872">
    <property type="term" value="F:metal ion binding"/>
    <property type="evidence" value="ECO:0007669"/>
    <property type="project" value="UniProtKB-KW"/>
</dbReference>
<dbReference type="AlphaFoldDB" id="A0A1M6QQS9"/>
<keyword evidence="1" id="KW-0456">Lyase</keyword>
<accession>A0A1M6QQS9</accession>
<comment type="cofactor">
    <cofactor evidence="1">
        <name>Mg(2+)</name>
        <dbReference type="ChEBI" id="CHEBI:18420"/>
    </cofactor>
</comment>
<dbReference type="Pfam" id="PF19086">
    <property type="entry name" value="Terpene_syn_C_2"/>
    <property type="match status" value="1"/>
</dbReference>
<dbReference type="EC" id="4.2.3.-" evidence="1"/>
<dbReference type="PANTHER" id="PTHR35201:SF4">
    <property type="entry name" value="BETA-PINACENE SYNTHASE-RELATED"/>
    <property type="match status" value="1"/>
</dbReference>
<dbReference type="OrthoDB" id="2989600at2"/>
<dbReference type="Gene3D" id="1.10.600.10">
    <property type="entry name" value="Farnesyl Diphosphate Synthase"/>
    <property type="match status" value="1"/>
</dbReference>
<dbReference type="SFLD" id="SFLDG01020">
    <property type="entry name" value="Terpene_Cyclase_Like_2"/>
    <property type="match status" value="1"/>
</dbReference>
<proteinExistence type="inferred from homology"/>
<keyword evidence="3" id="KW-1185">Reference proteome</keyword>
<dbReference type="STRING" id="1302687.SAMN05444267_100259"/>
<dbReference type="PANTHER" id="PTHR35201">
    <property type="entry name" value="TERPENE SYNTHASE"/>
    <property type="match status" value="1"/>
</dbReference>
<organism evidence="2 3">
    <name type="scientific">Chryseobacterium polytrichastri</name>
    <dbReference type="NCBI Taxonomy" id="1302687"/>
    <lineage>
        <taxon>Bacteria</taxon>
        <taxon>Pseudomonadati</taxon>
        <taxon>Bacteroidota</taxon>
        <taxon>Flavobacteriia</taxon>
        <taxon>Flavobacteriales</taxon>
        <taxon>Weeksellaceae</taxon>
        <taxon>Chryseobacterium group</taxon>
        <taxon>Chryseobacterium</taxon>
    </lineage>
</organism>
<gene>
    <name evidence="2" type="ORF">SAMN05444267_100259</name>
</gene>
<dbReference type="SFLD" id="SFLDS00005">
    <property type="entry name" value="Isoprenoid_Synthase_Type_I"/>
    <property type="match status" value="1"/>
</dbReference>
<dbReference type="InterPro" id="IPR034686">
    <property type="entry name" value="Terpene_cyclase-like_2"/>
</dbReference>
<evidence type="ECO:0000256" key="1">
    <source>
        <dbReference type="RuleBase" id="RU366034"/>
    </source>
</evidence>